<sequence>MPNIVIVGAQWGDEGKGKIVDCLTETSDVVARYQGGHNAGHTVVIGNEKFILHLLPSGILHKEKLCIIGNGLVVELSALVEEIEALRARGVVVGSNLKVSKAAHLIMPYHVALDQLRESARGDKKIGTTGRGIGPAYTDKAARTGIRVSDLFYPDVLREKLQSNLIEKNLLIEKLYGGTPISLDEAYDTAMSFRDKVESFVDDTDVTINRYISQGKSILFEGAQGTMLDIDHGTYHCVTSSSACAGGALTGLGVGPKVIDEVLGVAKAYTTRVGGGPFPTELEDATGEMLRKHGGEYGATTGRPRRCGWLDLVVLRHAVRVNGLTGLVITKLDVLDGLDSVSVCVGYRYGGKVFTEFPKEMTILEQCQPVYEQFDGWSGTAGVRDFQKLPSNARSYLKMIEERLNVPIAIVSTGQDREDTIFLKGLR</sequence>
<reference evidence="11 12" key="1">
    <citation type="submission" date="2015-02" db="EMBL/GenBank/DDBJ databases">
        <title>Single-cell genomics of uncultivated deep-branching MTB reveals a conserved set of magnetosome genes.</title>
        <authorList>
            <person name="Kolinko S."/>
            <person name="Richter M."/>
            <person name="Glockner F.O."/>
            <person name="Brachmann A."/>
            <person name="Schuler D."/>
        </authorList>
    </citation>
    <scope>NUCLEOTIDE SEQUENCE [LARGE SCALE GENOMIC DNA]</scope>
    <source>
        <strain evidence="11">TM-1</strain>
    </source>
</reference>
<dbReference type="GO" id="GO:0044208">
    <property type="term" value="P:'de novo' AMP biosynthetic process"/>
    <property type="evidence" value="ECO:0007669"/>
    <property type="project" value="UniProtKB-UniRule"/>
</dbReference>
<dbReference type="EC" id="6.3.4.4" evidence="8 10"/>
<feature type="binding site" evidence="8">
    <location>
        <position position="40"/>
    </location>
    <ligand>
        <name>Mg(2+)</name>
        <dbReference type="ChEBI" id="CHEBI:18420"/>
    </ligand>
</feature>
<dbReference type="EMBL" id="LACI01000682">
    <property type="protein sequence ID" value="KJU86231.1"/>
    <property type="molecule type" value="Genomic_DNA"/>
</dbReference>
<dbReference type="Gene3D" id="1.10.300.10">
    <property type="entry name" value="Adenylosuccinate Synthetase, subunit A, domain 2"/>
    <property type="match status" value="1"/>
</dbReference>
<comment type="catalytic activity">
    <reaction evidence="8 10">
        <text>IMP + L-aspartate + GTP = N(6)-(1,2-dicarboxyethyl)-AMP + GDP + phosphate + 2 H(+)</text>
        <dbReference type="Rhea" id="RHEA:15753"/>
        <dbReference type="ChEBI" id="CHEBI:15378"/>
        <dbReference type="ChEBI" id="CHEBI:29991"/>
        <dbReference type="ChEBI" id="CHEBI:37565"/>
        <dbReference type="ChEBI" id="CHEBI:43474"/>
        <dbReference type="ChEBI" id="CHEBI:57567"/>
        <dbReference type="ChEBI" id="CHEBI:58053"/>
        <dbReference type="ChEBI" id="CHEBI:58189"/>
        <dbReference type="EC" id="6.3.4.4"/>
    </reaction>
</comment>
<feature type="active site" description="Proton acceptor" evidence="8">
    <location>
        <position position="13"/>
    </location>
</feature>
<dbReference type="PANTHER" id="PTHR11846:SF0">
    <property type="entry name" value="ADENYLOSUCCINATE SYNTHETASE"/>
    <property type="match status" value="1"/>
</dbReference>
<organism evidence="11 12">
    <name type="scientific">Candidatus Magnetobacterium bavaricum</name>
    <dbReference type="NCBI Taxonomy" id="29290"/>
    <lineage>
        <taxon>Bacteria</taxon>
        <taxon>Pseudomonadati</taxon>
        <taxon>Nitrospirota</taxon>
        <taxon>Thermodesulfovibrionia</taxon>
        <taxon>Thermodesulfovibrionales</taxon>
        <taxon>Candidatus Magnetobacteriaceae</taxon>
        <taxon>Candidatus Magnetobacterium</taxon>
    </lineage>
</organism>
<keyword evidence="3 8" id="KW-0479">Metal-binding</keyword>
<dbReference type="GO" id="GO:0005525">
    <property type="term" value="F:GTP binding"/>
    <property type="evidence" value="ECO:0007669"/>
    <property type="project" value="UniProtKB-UniRule"/>
</dbReference>
<dbReference type="Pfam" id="PF00709">
    <property type="entry name" value="Adenylsucc_synt"/>
    <property type="match status" value="1"/>
</dbReference>
<keyword evidence="12" id="KW-1185">Reference proteome</keyword>
<dbReference type="Gene3D" id="3.90.170.10">
    <property type="entry name" value="Adenylosuccinate Synthetase, subunit A, domain 3"/>
    <property type="match status" value="1"/>
</dbReference>
<dbReference type="UniPathway" id="UPA00075">
    <property type="reaction ID" value="UER00335"/>
</dbReference>
<dbReference type="HAMAP" id="MF_00011">
    <property type="entry name" value="Adenylosucc_synth"/>
    <property type="match status" value="1"/>
</dbReference>
<evidence type="ECO:0000256" key="8">
    <source>
        <dbReference type="HAMAP-Rule" id="MF_00011"/>
    </source>
</evidence>
<evidence type="ECO:0000256" key="7">
    <source>
        <dbReference type="ARBA" id="ARBA00023134"/>
    </source>
</evidence>
<comment type="subcellular location">
    <subcellularLocation>
        <location evidence="8">Cytoplasm</location>
    </subcellularLocation>
</comment>
<feature type="binding site" evidence="8">
    <location>
        <begin position="299"/>
        <end position="305"/>
    </location>
    <ligand>
        <name>substrate</name>
    </ligand>
</feature>
<evidence type="ECO:0000313" key="12">
    <source>
        <dbReference type="Proteomes" id="UP000033423"/>
    </source>
</evidence>
<dbReference type="Proteomes" id="UP000033423">
    <property type="component" value="Unassembled WGS sequence"/>
</dbReference>
<evidence type="ECO:0000313" key="11">
    <source>
        <dbReference type="EMBL" id="KJU86231.1"/>
    </source>
</evidence>
<dbReference type="NCBIfam" id="TIGR00184">
    <property type="entry name" value="purA"/>
    <property type="match status" value="1"/>
</dbReference>
<evidence type="ECO:0000256" key="4">
    <source>
        <dbReference type="ARBA" id="ARBA00022741"/>
    </source>
</evidence>
<accession>A0A0F3GWE2</accession>
<keyword evidence="6 8" id="KW-0460">Magnesium</keyword>
<gene>
    <name evidence="8" type="primary">purA</name>
    <name evidence="11" type="ORF">MBAV_001588</name>
</gene>
<feature type="active site" evidence="9">
    <location>
        <position position="140"/>
    </location>
</feature>
<keyword evidence="7 8" id="KW-0342">GTP-binding</keyword>
<comment type="cofactor">
    <cofactor evidence="8">
        <name>Mg(2+)</name>
        <dbReference type="ChEBI" id="CHEBI:18420"/>
    </cofactor>
    <text evidence="8">Binds 1 Mg(2+) ion per subunit.</text>
</comment>
<dbReference type="InterPro" id="IPR018220">
    <property type="entry name" value="Adenylosuccin_syn_GTP-bd"/>
</dbReference>
<feature type="binding site" evidence="8">
    <location>
        <position position="143"/>
    </location>
    <ligand>
        <name>IMP</name>
        <dbReference type="ChEBI" id="CHEBI:58053"/>
        <note>ligand shared between dimeric partners</note>
    </ligand>
</feature>
<dbReference type="PANTHER" id="PTHR11846">
    <property type="entry name" value="ADENYLOSUCCINATE SYNTHETASE"/>
    <property type="match status" value="1"/>
</dbReference>
<dbReference type="InterPro" id="IPR027417">
    <property type="entry name" value="P-loop_NTPase"/>
</dbReference>
<feature type="binding site" description="in other chain" evidence="8">
    <location>
        <begin position="13"/>
        <end position="16"/>
    </location>
    <ligand>
        <name>IMP</name>
        <dbReference type="ChEBI" id="CHEBI:58053"/>
        <note>ligand shared between dimeric partners</note>
    </ligand>
</feature>
<dbReference type="FunFam" id="3.90.170.10:FF:000001">
    <property type="entry name" value="Adenylosuccinate synthetase"/>
    <property type="match status" value="1"/>
</dbReference>
<comment type="caution">
    <text evidence="11">The sequence shown here is derived from an EMBL/GenBank/DDBJ whole genome shotgun (WGS) entry which is preliminary data.</text>
</comment>
<feature type="active site" description="Proton donor" evidence="8">
    <location>
        <position position="41"/>
    </location>
</feature>
<feature type="binding site" evidence="8">
    <location>
        <position position="305"/>
    </location>
    <ligand>
        <name>GTP</name>
        <dbReference type="ChEBI" id="CHEBI:37565"/>
    </ligand>
</feature>
<evidence type="ECO:0000256" key="1">
    <source>
        <dbReference type="ARBA" id="ARBA00011738"/>
    </source>
</evidence>
<feature type="binding site" description="in other chain" evidence="8">
    <location>
        <position position="303"/>
    </location>
    <ligand>
        <name>IMP</name>
        <dbReference type="ChEBI" id="CHEBI:58053"/>
        <note>ligand shared between dimeric partners</note>
    </ligand>
</feature>
<dbReference type="Gene3D" id="3.40.440.10">
    <property type="entry name" value="Adenylosuccinate Synthetase, subunit A, domain 1"/>
    <property type="match status" value="1"/>
</dbReference>
<dbReference type="GO" id="GO:0005737">
    <property type="term" value="C:cytoplasm"/>
    <property type="evidence" value="ECO:0007669"/>
    <property type="project" value="UniProtKB-SubCell"/>
</dbReference>
<evidence type="ECO:0000256" key="5">
    <source>
        <dbReference type="ARBA" id="ARBA00022755"/>
    </source>
</evidence>
<comment type="pathway">
    <text evidence="8 10">Purine metabolism; AMP biosynthesis via de novo pathway; AMP from IMP: step 1/2.</text>
</comment>
<dbReference type="CDD" id="cd03108">
    <property type="entry name" value="AdSS"/>
    <property type="match status" value="1"/>
</dbReference>
<comment type="subunit">
    <text evidence="1 8">Homodimer.</text>
</comment>
<comment type="function">
    <text evidence="8">Plays an important role in the de novo pathway of purine nucleotide biosynthesis. Catalyzes the first committed step in the biosynthesis of AMP from IMP.</text>
</comment>
<feature type="binding site" description="in other chain" evidence="8">
    <location>
        <position position="239"/>
    </location>
    <ligand>
        <name>IMP</name>
        <dbReference type="ChEBI" id="CHEBI:58053"/>
        <note>ligand shared between dimeric partners</note>
    </ligand>
</feature>
<evidence type="ECO:0000256" key="3">
    <source>
        <dbReference type="ARBA" id="ARBA00022723"/>
    </source>
</evidence>
<dbReference type="InterPro" id="IPR033128">
    <property type="entry name" value="Adenylosuccin_syn_Lys_AS"/>
</dbReference>
<dbReference type="PATRIC" id="fig|29290.4.peg.2104"/>
<feature type="binding site" description="in other chain" evidence="8">
    <location>
        <begin position="38"/>
        <end position="41"/>
    </location>
    <ligand>
        <name>IMP</name>
        <dbReference type="ChEBI" id="CHEBI:58053"/>
        <note>ligand shared between dimeric partners</note>
    </ligand>
</feature>
<dbReference type="GO" id="GO:0046040">
    <property type="term" value="P:IMP metabolic process"/>
    <property type="evidence" value="ECO:0007669"/>
    <property type="project" value="TreeGrafter"/>
</dbReference>
<comment type="similarity">
    <text evidence="8 10">Belongs to the adenylosuccinate synthetase family.</text>
</comment>
<feature type="binding site" description="in other chain" evidence="8">
    <location>
        <position position="129"/>
    </location>
    <ligand>
        <name>IMP</name>
        <dbReference type="ChEBI" id="CHEBI:58053"/>
        <note>ligand shared between dimeric partners</note>
    </ligand>
</feature>
<keyword evidence="2 8" id="KW-0436">Ligase</keyword>
<proteinExistence type="inferred from homology"/>
<feature type="binding site" evidence="8">
    <location>
        <position position="13"/>
    </location>
    <ligand>
        <name>Mg(2+)</name>
        <dbReference type="ChEBI" id="CHEBI:18420"/>
    </ligand>
</feature>
<dbReference type="PROSITE" id="PS01266">
    <property type="entry name" value="ADENYLOSUCCIN_SYN_1"/>
    <property type="match status" value="1"/>
</dbReference>
<dbReference type="InterPro" id="IPR042109">
    <property type="entry name" value="Adenylosuccinate_synth_dom1"/>
</dbReference>
<feature type="binding site" evidence="8">
    <location>
        <begin position="12"/>
        <end position="18"/>
    </location>
    <ligand>
        <name>GTP</name>
        <dbReference type="ChEBI" id="CHEBI:37565"/>
    </ligand>
</feature>
<evidence type="ECO:0000256" key="2">
    <source>
        <dbReference type="ARBA" id="ARBA00022598"/>
    </source>
</evidence>
<evidence type="ECO:0000256" key="9">
    <source>
        <dbReference type="PROSITE-ProRule" id="PRU10134"/>
    </source>
</evidence>
<dbReference type="PROSITE" id="PS00513">
    <property type="entry name" value="ADENYLOSUCCIN_SYN_2"/>
    <property type="match status" value="1"/>
</dbReference>
<dbReference type="SMART" id="SM00788">
    <property type="entry name" value="Adenylsucc_synt"/>
    <property type="match status" value="1"/>
</dbReference>
<dbReference type="SUPFAM" id="SSF52540">
    <property type="entry name" value="P-loop containing nucleoside triphosphate hydrolases"/>
    <property type="match status" value="1"/>
</dbReference>
<dbReference type="InterPro" id="IPR001114">
    <property type="entry name" value="Adenylosuccinate_synthetase"/>
</dbReference>
<keyword evidence="4 8" id="KW-0547">Nucleotide-binding</keyword>
<feature type="binding site" evidence="8">
    <location>
        <begin position="40"/>
        <end position="42"/>
    </location>
    <ligand>
        <name>GTP</name>
        <dbReference type="ChEBI" id="CHEBI:37565"/>
    </ligand>
</feature>
<evidence type="ECO:0000256" key="10">
    <source>
        <dbReference type="RuleBase" id="RU000520"/>
    </source>
</evidence>
<dbReference type="InterPro" id="IPR042111">
    <property type="entry name" value="Adenylosuccinate_synth_dom3"/>
</dbReference>
<dbReference type="AlphaFoldDB" id="A0A0F3GWE2"/>
<keyword evidence="8" id="KW-0963">Cytoplasm</keyword>
<dbReference type="NCBIfam" id="NF002223">
    <property type="entry name" value="PRK01117.1"/>
    <property type="match status" value="1"/>
</dbReference>
<dbReference type="GO" id="GO:0004019">
    <property type="term" value="F:adenylosuccinate synthase activity"/>
    <property type="evidence" value="ECO:0007669"/>
    <property type="project" value="UniProtKB-UniRule"/>
</dbReference>
<dbReference type="GO" id="GO:0000287">
    <property type="term" value="F:magnesium ion binding"/>
    <property type="evidence" value="ECO:0007669"/>
    <property type="project" value="UniProtKB-UniRule"/>
</dbReference>
<keyword evidence="5 8" id="KW-0658">Purine biosynthesis</keyword>
<dbReference type="FunFam" id="1.10.300.10:FF:000001">
    <property type="entry name" value="Adenylosuccinate synthetase"/>
    <property type="match status" value="1"/>
</dbReference>
<feature type="binding site" evidence="8">
    <location>
        <begin position="331"/>
        <end position="333"/>
    </location>
    <ligand>
        <name>GTP</name>
        <dbReference type="ChEBI" id="CHEBI:37565"/>
    </ligand>
</feature>
<name>A0A0F3GWE2_9BACT</name>
<protein>
    <recommendedName>
        <fullName evidence="8 10">Adenylosuccinate synthetase</fullName>
        <shortName evidence="8">AMPSase</shortName>
        <shortName evidence="8">AdSS</shortName>
        <ecNumber evidence="8 10">6.3.4.4</ecNumber>
    </recommendedName>
    <alternativeName>
        <fullName evidence="8">IMP--aspartate ligase</fullName>
    </alternativeName>
</protein>
<feature type="binding site" description="in other chain" evidence="8">
    <location>
        <position position="224"/>
    </location>
    <ligand>
        <name>IMP</name>
        <dbReference type="ChEBI" id="CHEBI:58053"/>
        <note>ligand shared between dimeric partners</note>
    </ligand>
</feature>
<dbReference type="InterPro" id="IPR042110">
    <property type="entry name" value="Adenylosuccinate_synth_dom2"/>
</dbReference>
<feature type="binding site" evidence="8">
    <location>
        <begin position="412"/>
        <end position="414"/>
    </location>
    <ligand>
        <name>GTP</name>
        <dbReference type="ChEBI" id="CHEBI:37565"/>
    </ligand>
</feature>
<evidence type="ECO:0000256" key="6">
    <source>
        <dbReference type="ARBA" id="ARBA00022842"/>
    </source>
</evidence>